<dbReference type="GO" id="GO:0046872">
    <property type="term" value="F:metal ion binding"/>
    <property type="evidence" value="ECO:0007669"/>
    <property type="project" value="UniProtKB-KW"/>
</dbReference>
<dbReference type="Pfam" id="PF09261">
    <property type="entry name" value="Alpha-mann_mid"/>
    <property type="match status" value="1"/>
</dbReference>
<dbReference type="InterPro" id="IPR037094">
    <property type="entry name" value="Glyco_hydro_38_cen_sf"/>
</dbReference>
<protein>
    <recommendedName>
        <fullName evidence="5">Glycoside hydrolase family 38 central domain-containing protein</fullName>
    </recommendedName>
</protein>
<feature type="domain" description="Glycoside hydrolase family 38 central" evidence="5">
    <location>
        <begin position="295"/>
        <end position="368"/>
    </location>
</feature>
<dbReference type="InterPro" id="IPR028995">
    <property type="entry name" value="Glyco_hydro_57/38_cen_sf"/>
</dbReference>
<evidence type="ECO:0000256" key="3">
    <source>
        <dbReference type="ARBA" id="ARBA00022801"/>
    </source>
</evidence>
<dbReference type="RefSeq" id="WP_139607411.1">
    <property type="nucleotide sequence ID" value="NZ_VDCQ01000095.1"/>
</dbReference>
<dbReference type="GO" id="GO:0030246">
    <property type="term" value="F:carbohydrate binding"/>
    <property type="evidence" value="ECO:0007669"/>
    <property type="project" value="InterPro"/>
</dbReference>
<dbReference type="Gene3D" id="2.70.98.30">
    <property type="entry name" value="Golgi alpha-mannosidase II, domain 4"/>
    <property type="match status" value="1"/>
</dbReference>
<dbReference type="GO" id="GO:0009313">
    <property type="term" value="P:oligosaccharide catabolic process"/>
    <property type="evidence" value="ECO:0007669"/>
    <property type="project" value="TreeGrafter"/>
</dbReference>
<dbReference type="GO" id="GO:0004559">
    <property type="term" value="F:alpha-mannosidase activity"/>
    <property type="evidence" value="ECO:0007669"/>
    <property type="project" value="InterPro"/>
</dbReference>
<evidence type="ECO:0000256" key="4">
    <source>
        <dbReference type="ARBA" id="ARBA00023295"/>
    </source>
</evidence>
<dbReference type="GO" id="GO:0006013">
    <property type="term" value="P:mannose metabolic process"/>
    <property type="evidence" value="ECO:0007669"/>
    <property type="project" value="InterPro"/>
</dbReference>
<dbReference type="PANTHER" id="PTHR46017:SF2">
    <property type="entry name" value="MANNOSYLGLYCERATE HYDROLASE"/>
    <property type="match status" value="1"/>
</dbReference>
<dbReference type="Pfam" id="PF17677">
    <property type="entry name" value="Glyco_hydro38C2"/>
    <property type="match status" value="1"/>
</dbReference>
<proteinExistence type="inferred from homology"/>
<dbReference type="InterPro" id="IPR000602">
    <property type="entry name" value="Glyco_hydro_38_N"/>
</dbReference>
<dbReference type="Pfam" id="PF01074">
    <property type="entry name" value="Glyco_hydro_38N"/>
    <property type="match status" value="1"/>
</dbReference>
<dbReference type="Gene3D" id="3.20.110.10">
    <property type="entry name" value="Glycoside hydrolase 38, N terminal domain"/>
    <property type="match status" value="1"/>
</dbReference>
<dbReference type="SUPFAM" id="SSF88688">
    <property type="entry name" value="Families 57/38 glycoside transferase middle domain"/>
    <property type="match status" value="1"/>
</dbReference>
<dbReference type="Gene3D" id="1.20.1270.50">
    <property type="entry name" value="Glycoside hydrolase family 38, central domain"/>
    <property type="match status" value="1"/>
</dbReference>
<comment type="caution">
    <text evidence="6">The sequence shown here is derived from an EMBL/GenBank/DDBJ whole genome shotgun (WGS) entry which is preliminary data.</text>
</comment>
<accession>A0A5C4SYS0</accession>
<keyword evidence="2" id="KW-0479">Metal-binding</keyword>
<dbReference type="Proteomes" id="UP000307943">
    <property type="component" value="Unassembled WGS sequence"/>
</dbReference>
<dbReference type="OrthoDB" id="9764050at2"/>
<comment type="similarity">
    <text evidence="1">Belongs to the glycosyl hydrolase 38 family.</text>
</comment>
<keyword evidence="4" id="KW-0326">Glycosidase</keyword>
<dbReference type="Gene3D" id="2.60.40.2210">
    <property type="match status" value="1"/>
</dbReference>
<dbReference type="InterPro" id="IPR011330">
    <property type="entry name" value="Glyco_hydro/deAcase_b/a-brl"/>
</dbReference>
<dbReference type="InterPro" id="IPR011013">
    <property type="entry name" value="Gal_mutarotase_sf_dom"/>
</dbReference>
<evidence type="ECO:0000256" key="2">
    <source>
        <dbReference type="ARBA" id="ARBA00022723"/>
    </source>
</evidence>
<keyword evidence="7" id="KW-1185">Reference proteome</keyword>
<dbReference type="PANTHER" id="PTHR46017">
    <property type="entry name" value="ALPHA-MANNOSIDASE 2C1"/>
    <property type="match status" value="1"/>
</dbReference>
<sequence>MTKPSIYYYSSTHWDREWYESFQGFRYRLVSVMNEMIEELESRPEFATFHLDGQTIVLEDFLEIEPAKRERLARLIQAGRIVIGPWYVMPDEYLLSGESLIRNLLTGRRICREWGTDAWKYGYVCDIFGHIAQMPQIFKGFGIPYALLGRGVNEHDTPAHFRWRSPDGSECITFKLQDASSYGAFLVVLMEAERRRLSPEETKRLIRTAVDRELERSPIPVCLLMDCQDHARIRPNTAQYLDMIREIYPESEVRHVNLERMGEQLEPYRQEMPVRTGELNEPGKAPGSNYLITHTLSSRYPLKQANDECQALLEKWVEPLAALSALRGFPVQKAFVDLAYKYLLQNHPHDSICGCSIDQVHRDMEYRFDQAREISLQVVKSILSRETAASGTEHTGDERMLTLWNPLPFPRRGVVTVDIDFEPKYPAQFQEPFGYEVKNSFTIQDHRGEQIPYGLCRMKKQMTVRGLGADAKIADRHTVSMEVDVPAMGAAQYKIVPSAKPSRYLQPLSGQEREAENEWIKLTVRDNGTIALYDKQNGILYDQLLSYLDDGEIGDGWYHVNPVEDRLISSRGAACTIETVENGPVRTVFRIIHELRVPRFMEQTPHGLRRSDETVALTIRSRIGLSKGAAHADVETEIDNQAQDHRLRLVVPTGVATPTFFANQPFAFVERHTGIRTETQDWKECEVPEKQMGGIVGKRRQDGTGLAFVSAFGLHECAASDDQSGSVHVTLFRSFAKTRLTDGEEDGQLRGKLTFKYALAVMDDSASFADLVRLQECLQAELHASIAKVGENCAPAEPVSYFELSGSDICASIIKRPDSGNEGELIVRCYNLADKPTTARFTCFQALAEVTETDLDEQTGNAVSHEAQAFDIRLDAWKIQTFRLKFVQASS</sequence>
<dbReference type="InterPro" id="IPR041147">
    <property type="entry name" value="GH38_C"/>
</dbReference>
<dbReference type="InterPro" id="IPR015341">
    <property type="entry name" value="Glyco_hydro_38_cen"/>
</dbReference>
<dbReference type="AlphaFoldDB" id="A0A5C4SYS0"/>
<organism evidence="6 7">
    <name type="scientific">Paenibacillus hemerocallicola</name>
    <dbReference type="NCBI Taxonomy" id="1172614"/>
    <lineage>
        <taxon>Bacteria</taxon>
        <taxon>Bacillati</taxon>
        <taxon>Bacillota</taxon>
        <taxon>Bacilli</taxon>
        <taxon>Bacillales</taxon>
        <taxon>Paenibacillaceae</taxon>
        <taxon>Paenibacillus</taxon>
    </lineage>
</organism>
<reference evidence="6 7" key="1">
    <citation type="submission" date="2019-05" db="EMBL/GenBank/DDBJ databases">
        <title>We sequenced the genome of Paenibacillus hemerocallicola KCTC 33185 for further insight into its adaptation and study the phylogeny of Paenibacillus.</title>
        <authorList>
            <person name="Narsing Rao M.P."/>
        </authorList>
    </citation>
    <scope>NUCLEOTIDE SEQUENCE [LARGE SCALE GENOMIC DNA]</scope>
    <source>
        <strain evidence="6 7">KCTC 33185</strain>
    </source>
</reference>
<evidence type="ECO:0000313" key="7">
    <source>
        <dbReference type="Proteomes" id="UP000307943"/>
    </source>
</evidence>
<name>A0A5C4SYS0_9BACL</name>
<keyword evidence="3" id="KW-0378">Hydrolase</keyword>
<dbReference type="InterPro" id="IPR027291">
    <property type="entry name" value="Glyco_hydro_38_N_sf"/>
</dbReference>
<evidence type="ECO:0000259" key="5">
    <source>
        <dbReference type="SMART" id="SM00872"/>
    </source>
</evidence>
<dbReference type="InterPro" id="IPR011682">
    <property type="entry name" value="Glyco_hydro_38_C"/>
</dbReference>
<gene>
    <name evidence="6" type="ORF">FE784_37560</name>
</gene>
<dbReference type="SMART" id="SM00872">
    <property type="entry name" value="Alpha-mann_mid"/>
    <property type="match status" value="1"/>
</dbReference>
<dbReference type="SUPFAM" id="SSF74650">
    <property type="entry name" value="Galactose mutarotase-like"/>
    <property type="match status" value="1"/>
</dbReference>
<dbReference type="Pfam" id="PF07748">
    <property type="entry name" value="Glyco_hydro_38C"/>
    <property type="match status" value="1"/>
</dbReference>
<evidence type="ECO:0000313" key="6">
    <source>
        <dbReference type="EMBL" id="TNJ59187.1"/>
    </source>
</evidence>
<evidence type="ECO:0000256" key="1">
    <source>
        <dbReference type="ARBA" id="ARBA00009792"/>
    </source>
</evidence>
<dbReference type="EMBL" id="VDCQ01000095">
    <property type="protein sequence ID" value="TNJ59187.1"/>
    <property type="molecule type" value="Genomic_DNA"/>
</dbReference>
<dbReference type="SUPFAM" id="SSF88713">
    <property type="entry name" value="Glycoside hydrolase/deacetylase"/>
    <property type="match status" value="1"/>
</dbReference>